<protein>
    <recommendedName>
        <fullName evidence="3">FH2 domain-containing protein</fullName>
    </recommendedName>
</protein>
<dbReference type="PANTHER" id="PTHR46345">
    <property type="entry name" value="INVERTED FORMIN-2"/>
    <property type="match status" value="1"/>
</dbReference>
<organism evidence="4 5">
    <name type="scientific">Megalops atlanticus</name>
    <name type="common">Tarpon</name>
    <name type="synonym">Clupea gigantea</name>
    <dbReference type="NCBI Taxonomy" id="7932"/>
    <lineage>
        <taxon>Eukaryota</taxon>
        <taxon>Metazoa</taxon>
        <taxon>Chordata</taxon>
        <taxon>Craniata</taxon>
        <taxon>Vertebrata</taxon>
        <taxon>Euteleostomi</taxon>
        <taxon>Actinopterygii</taxon>
        <taxon>Neopterygii</taxon>
        <taxon>Teleostei</taxon>
        <taxon>Elopiformes</taxon>
        <taxon>Megalopidae</taxon>
        <taxon>Megalops</taxon>
    </lineage>
</organism>
<dbReference type="PROSITE" id="PS51444">
    <property type="entry name" value="FH2"/>
    <property type="match status" value="1"/>
</dbReference>
<reference evidence="4" key="1">
    <citation type="submission" date="2021-01" db="EMBL/GenBank/DDBJ databases">
        <authorList>
            <person name="Zahm M."/>
            <person name="Roques C."/>
            <person name="Cabau C."/>
            <person name="Klopp C."/>
            <person name="Donnadieu C."/>
            <person name="Jouanno E."/>
            <person name="Lampietro C."/>
            <person name="Louis A."/>
            <person name="Herpin A."/>
            <person name="Echchiki A."/>
            <person name="Berthelot C."/>
            <person name="Parey E."/>
            <person name="Roest-Crollius H."/>
            <person name="Braasch I."/>
            <person name="Postlethwait J."/>
            <person name="Bobe J."/>
            <person name="Montfort J."/>
            <person name="Bouchez O."/>
            <person name="Begum T."/>
            <person name="Mejri S."/>
            <person name="Adams A."/>
            <person name="Chen W.-J."/>
            <person name="Guiguen Y."/>
        </authorList>
    </citation>
    <scope>NUCLEOTIDE SEQUENCE</scope>
    <source>
        <strain evidence="4">YG-15Mar2019-1</strain>
        <tissue evidence="4">Brain</tissue>
    </source>
</reference>
<keyword evidence="1" id="KW-0175">Coiled coil</keyword>
<evidence type="ECO:0000256" key="1">
    <source>
        <dbReference type="SAM" id="Coils"/>
    </source>
</evidence>
<sequence>MNVGIFLRQFKSAASEIVEDIRQGAGERYGAEKLSELSKLLPDSEEEKKLRSYQGERSRLGEPDLFMVMLVEVPSFRLRLDAMILQQEFDPAVTSLCVAARCLGDAARELLNCLELHSILHLVLRAGNYMNAGGYAGNAAGFRIASLLKLADTKANKPGMNLLHFVAMEAIKKDPGLLSFPSQLGHVGPASRLSEEGVQEDLSRLHSRVAALRDSVQTEAEIQQQTKHFLEAAEVKLEEAEAEVEALRMSSQALVEFFCEDDNSFKLEEACCIFYSFCHRFQKAVKENAERELQELRRAERERESAEKRRSIATCSVLELGQGQDDLERTLERNLSYTWHRRSLRHPEARRPSLRFAALESNTDTSHSLRDLSSDAMPVKQELNADNAQSKLGLNNDNVRCRQRLNADTPLSGQVLSSDTKHSQHGLKTDTLSSLQSLPVDSTPSQCTQPSDSTHRLRGLTTDTTHSSQELPTNTIYEQQNQTTDTMHPRPELSFDSALRSWGAVPQLSESISVMVTDRADAAAREPSPESAQLLRLVSERVLSQQTRLGTSSALEMDKQLRLVAPEPVPLLAQEAELPSPGSERMYPRVGETLECHTLVRGLRSYENLSTPVPRAAPSHCSKWKKEREAEEREGAKSPQSKDDARIGKEPVRGLRRGSVPRPAAPANTGIPRVRAKAEPACAEDAAS</sequence>
<accession>A0A9D3PNW1</accession>
<feature type="region of interest" description="Disordered" evidence="2">
    <location>
        <begin position="611"/>
        <end position="688"/>
    </location>
</feature>
<dbReference type="PANTHER" id="PTHR46345:SF10">
    <property type="entry name" value="FORMIN-J"/>
    <property type="match status" value="1"/>
</dbReference>
<name>A0A9D3PNW1_MEGAT</name>
<dbReference type="SMART" id="SM00498">
    <property type="entry name" value="FH2"/>
    <property type="match status" value="1"/>
</dbReference>
<feature type="compositionally biased region" description="Polar residues" evidence="2">
    <location>
        <begin position="435"/>
        <end position="452"/>
    </location>
</feature>
<dbReference type="OrthoDB" id="26518at2759"/>
<gene>
    <name evidence="4" type="ORF">MATL_G00170960</name>
</gene>
<feature type="compositionally biased region" description="Basic and acidic residues" evidence="2">
    <location>
        <begin position="624"/>
        <end position="653"/>
    </location>
</feature>
<proteinExistence type="predicted"/>
<feature type="coiled-coil region" evidence="1">
    <location>
        <begin position="223"/>
        <end position="250"/>
    </location>
</feature>
<comment type="caution">
    <text evidence="4">The sequence shown here is derived from an EMBL/GenBank/DDBJ whole genome shotgun (WGS) entry which is preliminary data.</text>
</comment>
<feature type="compositionally biased region" description="Polar residues" evidence="2">
    <location>
        <begin position="461"/>
        <end position="475"/>
    </location>
</feature>
<dbReference type="SUPFAM" id="SSF101447">
    <property type="entry name" value="Formin homology 2 domain (FH2 domain)"/>
    <property type="match status" value="1"/>
</dbReference>
<dbReference type="AlphaFoldDB" id="A0A9D3PNW1"/>
<feature type="region of interest" description="Disordered" evidence="2">
    <location>
        <begin position="435"/>
        <end position="475"/>
    </location>
</feature>
<dbReference type="EMBL" id="JAFDVH010000014">
    <property type="protein sequence ID" value="KAG7464946.1"/>
    <property type="molecule type" value="Genomic_DNA"/>
</dbReference>
<dbReference type="Proteomes" id="UP001046870">
    <property type="component" value="Chromosome 14"/>
</dbReference>
<feature type="domain" description="FH2" evidence="3">
    <location>
        <begin position="1"/>
        <end position="307"/>
    </location>
</feature>
<feature type="non-terminal residue" evidence="4">
    <location>
        <position position="1"/>
    </location>
</feature>
<feature type="coiled-coil region" evidence="1">
    <location>
        <begin position="279"/>
        <end position="316"/>
    </location>
</feature>
<evidence type="ECO:0000313" key="5">
    <source>
        <dbReference type="Proteomes" id="UP001046870"/>
    </source>
</evidence>
<keyword evidence="5" id="KW-1185">Reference proteome</keyword>
<evidence type="ECO:0000259" key="3">
    <source>
        <dbReference type="PROSITE" id="PS51444"/>
    </source>
</evidence>
<dbReference type="InterPro" id="IPR015425">
    <property type="entry name" value="FH2_Formin"/>
</dbReference>
<evidence type="ECO:0000256" key="2">
    <source>
        <dbReference type="SAM" id="MobiDB-lite"/>
    </source>
</evidence>
<feature type="compositionally biased region" description="Low complexity" evidence="2">
    <location>
        <begin position="679"/>
        <end position="688"/>
    </location>
</feature>
<evidence type="ECO:0000313" key="4">
    <source>
        <dbReference type="EMBL" id="KAG7464946.1"/>
    </source>
</evidence>
<dbReference type="Gene3D" id="1.20.58.2220">
    <property type="entry name" value="Formin, FH2 domain"/>
    <property type="match status" value="1"/>
</dbReference>
<dbReference type="InterPro" id="IPR042201">
    <property type="entry name" value="FH2_Formin_sf"/>
</dbReference>
<dbReference type="Pfam" id="PF02181">
    <property type="entry name" value="FH2"/>
    <property type="match status" value="1"/>
</dbReference>